<dbReference type="Gene3D" id="3.30.70.360">
    <property type="match status" value="1"/>
</dbReference>
<comment type="cofactor">
    <cofactor evidence="1">
        <name>Co(2+)</name>
        <dbReference type="ChEBI" id="CHEBI:48828"/>
    </cofactor>
</comment>
<evidence type="ECO:0000256" key="11">
    <source>
        <dbReference type="ARBA" id="ARBA00022915"/>
    </source>
</evidence>
<dbReference type="InterPro" id="IPR001261">
    <property type="entry name" value="ArgE/DapE_CS"/>
</dbReference>
<dbReference type="UniPathway" id="UPA00034">
    <property type="reaction ID" value="UER00021"/>
</dbReference>
<evidence type="ECO:0000256" key="12">
    <source>
        <dbReference type="ARBA" id="ARBA00023154"/>
    </source>
</evidence>
<dbReference type="PROSITE" id="PS00759">
    <property type="entry name" value="ARGE_DAPE_CPG2_2"/>
    <property type="match status" value="1"/>
</dbReference>
<comment type="caution">
    <text evidence="16">The sequence shown here is derived from an EMBL/GenBank/DDBJ whole genome shotgun (WGS) entry which is preliminary data.</text>
</comment>
<keyword evidence="17" id="KW-1185">Reference proteome</keyword>
<reference evidence="16 17" key="1">
    <citation type="submission" date="2020-08" db="EMBL/GenBank/DDBJ databases">
        <title>Genomic Encyclopedia of Type Strains, Phase IV (KMG-IV): sequencing the most valuable type-strain genomes for metagenomic binning, comparative biology and taxonomic classification.</title>
        <authorList>
            <person name="Goeker M."/>
        </authorList>
    </citation>
    <scope>NUCLEOTIDE SEQUENCE [LARGE SCALE GENOMIC DNA]</scope>
    <source>
        <strain evidence="16 17">DSM 21769</strain>
    </source>
</reference>
<evidence type="ECO:0000256" key="5">
    <source>
        <dbReference type="ARBA" id="ARBA00011921"/>
    </source>
</evidence>
<dbReference type="InterPro" id="IPR002933">
    <property type="entry name" value="Peptidase_M20"/>
</dbReference>
<keyword evidence="13" id="KW-0170">Cobalt</keyword>
<evidence type="ECO:0000256" key="1">
    <source>
        <dbReference type="ARBA" id="ARBA00001941"/>
    </source>
</evidence>
<dbReference type="GO" id="GO:0019877">
    <property type="term" value="P:diaminopimelate biosynthetic process"/>
    <property type="evidence" value="ECO:0007669"/>
    <property type="project" value="UniProtKB-KW"/>
</dbReference>
<dbReference type="NCBIfam" id="NF006365">
    <property type="entry name" value="PRK08588.1"/>
    <property type="match status" value="1"/>
</dbReference>
<evidence type="ECO:0000313" key="17">
    <source>
        <dbReference type="Proteomes" id="UP000568839"/>
    </source>
</evidence>
<dbReference type="InterPro" id="IPR010182">
    <property type="entry name" value="ArgE/DapE"/>
</dbReference>
<dbReference type="CDD" id="cd08659">
    <property type="entry name" value="M20_ArgE_DapE-like"/>
    <property type="match status" value="1"/>
</dbReference>
<name>A0A841PZV4_9BACL</name>
<comment type="similarity">
    <text evidence="4">Belongs to the peptidase M20A family.</text>
</comment>
<keyword evidence="8" id="KW-0479">Metal-binding</keyword>
<dbReference type="EMBL" id="JACHHJ010000003">
    <property type="protein sequence ID" value="MBB6450422.1"/>
    <property type="molecule type" value="Genomic_DNA"/>
</dbReference>
<evidence type="ECO:0000256" key="2">
    <source>
        <dbReference type="ARBA" id="ARBA00001947"/>
    </source>
</evidence>
<protein>
    <recommendedName>
        <fullName evidence="6">Probable succinyl-diaminopimelate desuccinylase</fullName>
        <ecNumber evidence="5">3.5.1.18</ecNumber>
    </recommendedName>
</protein>
<dbReference type="RefSeq" id="WP_184404475.1">
    <property type="nucleotide sequence ID" value="NZ_JACHHJ010000003.1"/>
</dbReference>
<evidence type="ECO:0000256" key="3">
    <source>
        <dbReference type="ARBA" id="ARBA00005130"/>
    </source>
</evidence>
<evidence type="ECO:0000256" key="8">
    <source>
        <dbReference type="ARBA" id="ARBA00022723"/>
    </source>
</evidence>
<evidence type="ECO:0000256" key="13">
    <source>
        <dbReference type="ARBA" id="ARBA00023285"/>
    </source>
</evidence>
<dbReference type="Gene3D" id="3.40.630.10">
    <property type="entry name" value="Zn peptidases"/>
    <property type="match status" value="2"/>
</dbReference>
<dbReference type="InterPro" id="IPR011650">
    <property type="entry name" value="Peptidase_M20_dimer"/>
</dbReference>
<evidence type="ECO:0000256" key="4">
    <source>
        <dbReference type="ARBA" id="ARBA00006247"/>
    </source>
</evidence>
<dbReference type="AlphaFoldDB" id="A0A841PZV4"/>
<sequence length="388" mass="42121">MNANRAVEELKDILQTETVNPPGNEEAVAKKLETLFTEYGIETELVPHSEGRINLIATLKGDGSSDYVLGLSGHMDVVPPGDNPWDYEPFAAKEVDGQIYARGACDMKSGLMACVIALIQMKEEGVPLSGDVKLLASVGEEVGAVGAQQLTNEGYTEDLNALIIAEPTNGNVTVTHKGALWVEIICYGKTAHGSRPHKGTNAILHMNAVINALENGRLKMDDTEDSFLGKPSFSINAIEAGGSPNMVPDMCRAVIDFRTVPSQKHEEILAEIHRLLEALKVEVPELSGEVQVLNDLPPMETAASDPFVDHLLNVLEKETGERKEPTGMSGYTDGSQFMKSKSNFPIIIWSAINGSTAHQPNEYVEVEDYLCSIDLFKKIAISYVGRKA</sequence>
<evidence type="ECO:0000256" key="10">
    <source>
        <dbReference type="ARBA" id="ARBA00022833"/>
    </source>
</evidence>
<dbReference type="GO" id="GO:0009014">
    <property type="term" value="F:succinyl-diaminopimelate desuccinylase activity"/>
    <property type="evidence" value="ECO:0007669"/>
    <property type="project" value="UniProtKB-EC"/>
</dbReference>
<dbReference type="PANTHER" id="PTHR43808:SF8">
    <property type="entry name" value="PEPTIDASE M20 DIMERISATION DOMAIN-CONTAINING PROTEIN"/>
    <property type="match status" value="1"/>
</dbReference>
<accession>A0A841PZV4</accession>
<dbReference type="SUPFAM" id="SSF53187">
    <property type="entry name" value="Zn-dependent exopeptidases"/>
    <property type="match status" value="1"/>
</dbReference>
<dbReference type="Proteomes" id="UP000568839">
    <property type="component" value="Unassembled WGS sequence"/>
</dbReference>
<dbReference type="InterPro" id="IPR036264">
    <property type="entry name" value="Bact_exopeptidase_dim_dom"/>
</dbReference>
<evidence type="ECO:0000313" key="16">
    <source>
        <dbReference type="EMBL" id="MBB6450422.1"/>
    </source>
</evidence>
<dbReference type="NCBIfam" id="TIGR01910">
    <property type="entry name" value="DapE-ArgE"/>
    <property type="match status" value="1"/>
</dbReference>
<comment type="cofactor">
    <cofactor evidence="2">
        <name>Zn(2+)</name>
        <dbReference type="ChEBI" id="CHEBI:29105"/>
    </cofactor>
</comment>
<keyword evidence="12" id="KW-0457">Lysine biosynthesis</keyword>
<comment type="catalytic activity">
    <reaction evidence="14">
        <text>N-succinyl-(2S,6S)-2,6-diaminopimelate + H2O = (2S,6S)-2,6-diaminopimelate + succinate</text>
        <dbReference type="Rhea" id="RHEA:22608"/>
        <dbReference type="ChEBI" id="CHEBI:15377"/>
        <dbReference type="ChEBI" id="CHEBI:30031"/>
        <dbReference type="ChEBI" id="CHEBI:57609"/>
        <dbReference type="ChEBI" id="CHEBI:58087"/>
        <dbReference type="EC" id="3.5.1.18"/>
    </reaction>
</comment>
<dbReference type="InterPro" id="IPR050072">
    <property type="entry name" value="Peptidase_M20A"/>
</dbReference>
<dbReference type="SUPFAM" id="SSF55031">
    <property type="entry name" value="Bacterial exopeptidase dimerisation domain"/>
    <property type="match status" value="1"/>
</dbReference>
<keyword evidence="7" id="KW-0028">Amino-acid biosynthesis</keyword>
<keyword evidence="10" id="KW-0862">Zinc</keyword>
<dbReference type="Pfam" id="PF01546">
    <property type="entry name" value="Peptidase_M20"/>
    <property type="match status" value="1"/>
</dbReference>
<dbReference type="GO" id="GO:0046872">
    <property type="term" value="F:metal ion binding"/>
    <property type="evidence" value="ECO:0007669"/>
    <property type="project" value="UniProtKB-KW"/>
</dbReference>
<comment type="pathway">
    <text evidence="3">Amino-acid biosynthesis; L-lysine biosynthesis via DAP pathway; LL-2,6-diaminopimelate from (S)-tetrahydrodipicolinate (succinylase route): step 3/3.</text>
</comment>
<dbReference type="GO" id="GO:0009089">
    <property type="term" value="P:lysine biosynthetic process via diaminopimelate"/>
    <property type="evidence" value="ECO:0007669"/>
    <property type="project" value="UniProtKB-UniPathway"/>
</dbReference>
<evidence type="ECO:0000256" key="14">
    <source>
        <dbReference type="ARBA" id="ARBA00051301"/>
    </source>
</evidence>
<dbReference type="PANTHER" id="PTHR43808">
    <property type="entry name" value="ACETYLORNITHINE DEACETYLASE"/>
    <property type="match status" value="1"/>
</dbReference>
<gene>
    <name evidence="16" type="ORF">HNR44_002405</name>
</gene>
<evidence type="ECO:0000256" key="7">
    <source>
        <dbReference type="ARBA" id="ARBA00022605"/>
    </source>
</evidence>
<feature type="domain" description="Peptidase M20 dimerisation" evidence="15">
    <location>
        <begin position="175"/>
        <end position="282"/>
    </location>
</feature>
<keyword evidence="9 16" id="KW-0378">Hydrolase</keyword>
<evidence type="ECO:0000259" key="15">
    <source>
        <dbReference type="Pfam" id="PF07687"/>
    </source>
</evidence>
<dbReference type="Pfam" id="PF07687">
    <property type="entry name" value="M20_dimer"/>
    <property type="match status" value="1"/>
</dbReference>
<dbReference type="EC" id="3.5.1.18" evidence="5"/>
<evidence type="ECO:0000256" key="6">
    <source>
        <dbReference type="ARBA" id="ARBA00016853"/>
    </source>
</evidence>
<dbReference type="PROSITE" id="PS00758">
    <property type="entry name" value="ARGE_DAPE_CPG2_1"/>
    <property type="match status" value="1"/>
</dbReference>
<evidence type="ECO:0000256" key="9">
    <source>
        <dbReference type="ARBA" id="ARBA00022801"/>
    </source>
</evidence>
<proteinExistence type="inferred from homology"/>
<organism evidence="16 17">
    <name type="scientific">Geomicrobium halophilum</name>
    <dbReference type="NCBI Taxonomy" id="549000"/>
    <lineage>
        <taxon>Bacteria</taxon>
        <taxon>Bacillati</taxon>
        <taxon>Bacillota</taxon>
        <taxon>Bacilli</taxon>
        <taxon>Bacillales</taxon>
        <taxon>Geomicrobium</taxon>
    </lineage>
</organism>
<keyword evidence="11" id="KW-0220">Diaminopimelate biosynthesis</keyword>